<name>A0ABT7HIX9_9FUSO</name>
<dbReference type="PANTHER" id="PTHR30221">
    <property type="entry name" value="SMALL-CONDUCTANCE MECHANOSENSITIVE CHANNEL"/>
    <property type="match status" value="1"/>
</dbReference>
<comment type="subcellular location">
    <subcellularLocation>
        <location evidence="1">Cell membrane</location>
        <topology evidence="1">Multi-pass membrane protein</topology>
    </subcellularLocation>
</comment>
<comment type="similarity">
    <text evidence="2">Belongs to the MscS (TC 1.A.23) family.</text>
</comment>
<dbReference type="RefSeq" id="WP_285152385.1">
    <property type="nucleotide sequence ID" value="NZ_JASSPP010000001.1"/>
</dbReference>
<dbReference type="PROSITE" id="PS01246">
    <property type="entry name" value="UPF0003"/>
    <property type="match status" value="1"/>
</dbReference>
<feature type="domain" description="Mechanosensitive ion channel MscS C-terminal" evidence="9">
    <location>
        <begin position="180"/>
        <end position="262"/>
    </location>
</feature>
<evidence type="ECO:0000313" key="11">
    <source>
        <dbReference type="Proteomes" id="UP001225134"/>
    </source>
</evidence>
<dbReference type="InterPro" id="IPR011014">
    <property type="entry name" value="MscS_channel_TM-2"/>
</dbReference>
<dbReference type="SUPFAM" id="SSF50182">
    <property type="entry name" value="Sm-like ribonucleoproteins"/>
    <property type="match status" value="1"/>
</dbReference>
<evidence type="ECO:0000256" key="1">
    <source>
        <dbReference type="ARBA" id="ARBA00004651"/>
    </source>
</evidence>
<evidence type="ECO:0000256" key="7">
    <source>
        <dbReference type="SAM" id="Phobius"/>
    </source>
</evidence>
<dbReference type="PANTHER" id="PTHR30221:SF1">
    <property type="entry name" value="SMALL-CONDUCTANCE MECHANOSENSITIVE CHANNEL"/>
    <property type="match status" value="1"/>
</dbReference>
<evidence type="ECO:0000256" key="4">
    <source>
        <dbReference type="ARBA" id="ARBA00022692"/>
    </source>
</evidence>
<sequence length="273" mass="31291">MNELLKYFNYKQFGTYASSNIEKIIFALIILVFFKKIENLIYKIIKKINEKLFSEKAVFTFFNSLTKLIIKLVLIVVILQLLGINLSGIFTLIGALGLILGFAFKETISNVCGGVILLSFKPFKVGDLVEFKNYMGIVKKIEIFYTTILTAQNEYVIIPNGNLINNEIKNINTNKVRRLDLQIGVGYNSNIKQVKKIIKDIIISGEDLFELSEEPIIGLTNLGASSIDFDIKVYVKYGKYNEAKYYLYEKLKEVFDKENIEIPYNKLDVNINK</sequence>
<evidence type="ECO:0000259" key="9">
    <source>
        <dbReference type="Pfam" id="PF21082"/>
    </source>
</evidence>
<dbReference type="InterPro" id="IPR011066">
    <property type="entry name" value="MscS_channel_C_sf"/>
</dbReference>
<dbReference type="Gene3D" id="3.30.70.100">
    <property type="match status" value="1"/>
</dbReference>
<evidence type="ECO:0000313" key="10">
    <source>
        <dbReference type="EMBL" id="MDK9579955.1"/>
    </source>
</evidence>
<dbReference type="InterPro" id="IPR006686">
    <property type="entry name" value="MscS_channel_CS"/>
</dbReference>
<accession>A0ABT7HIX9</accession>
<dbReference type="InterPro" id="IPR006685">
    <property type="entry name" value="MscS_channel_2nd"/>
</dbReference>
<feature type="domain" description="Mechanosensitive ion channel MscS" evidence="8">
    <location>
        <begin position="107"/>
        <end position="172"/>
    </location>
</feature>
<dbReference type="Gene3D" id="1.10.287.1260">
    <property type="match status" value="1"/>
</dbReference>
<evidence type="ECO:0000259" key="8">
    <source>
        <dbReference type="Pfam" id="PF00924"/>
    </source>
</evidence>
<evidence type="ECO:0000256" key="2">
    <source>
        <dbReference type="ARBA" id="ARBA00008017"/>
    </source>
</evidence>
<dbReference type="Gene3D" id="2.30.30.60">
    <property type="match status" value="1"/>
</dbReference>
<feature type="transmembrane region" description="Helical" evidence="7">
    <location>
        <begin position="20"/>
        <end position="37"/>
    </location>
</feature>
<keyword evidence="3" id="KW-1003">Cell membrane</keyword>
<dbReference type="Proteomes" id="UP001225134">
    <property type="component" value="Unassembled WGS sequence"/>
</dbReference>
<organism evidence="10 11">
    <name type="scientific">Sneathia sanguinegens</name>
    <dbReference type="NCBI Taxonomy" id="40543"/>
    <lineage>
        <taxon>Bacteria</taxon>
        <taxon>Fusobacteriati</taxon>
        <taxon>Fusobacteriota</taxon>
        <taxon>Fusobacteriia</taxon>
        <taxon>Fusobacteriales</taxon>
        <taxon>Leptotrichiaceae</taxon>
        <taxon>Sneathia</taxon>
    </lineage>
</organism>
<evidence type="ECO:0000256" key="3">
    <source>
        <dbReference type="ARBA" id="ARBA00022475"/>
    </source>
</evidence>
<dbReference type="SUPFAM" id="SSF82689">
    <property type="entry name" value="Mechanosensitive channel protein MscS (YggB), C-terminal domain"/>
    <property type="match status" value="1"/>
</dbReference>
<keyword evidence="4 7" id="KW-0812">Transmembrane</keyword>
<evidence type="ECO:0000256" key="6">
    <source>
        <dbReference type="ARBA" id="ARBA00023136"/>
    </source>
</evidence>
<dbReference type="InterPro" id="IPR049278">
    <property type="entry name" value="MS_channel_C"/>
</dbReference>
<dbReference type="Pfam" id="PF21082">
    <property type="entry name" value="MS_channel_3rd"/>
    <property type="match status" value="1"/>
</dbReference>
<comment type="caution">
    <text evidence="10">The sequence shown here is derived from an EMBL/GenBank/DDBJ whole genome shotgun (WGS) entry which is preliminary data.</text>
</comment>
<keyword evidence="5 7" id="KW-1133">Transmembrane helix</keyword>
<dbReference type="SUPFAM" id="SSF82861">
    <property type="entry name" value="Mechanosensitive channel protein MscS (YggB), transmembrane region"/>
    <property type="match status" value="1"/>
</dbReference>
<dbReference type="InterPro" id="IPR045275">
    <property type="entry name" value="MscS_archaea/bacteria_type"/>
</dbReference>
<keyword evidence="6 7" id="KW-0472">Membrane</keyword>
<gene>
    <name evidence="10" type="ORF">QQA45_00200</name>
</gene>
<evidence type="ECO:0000256" key="5">
    <source>
        <dbReference type="ARBA" id="ARBA00022989"/>
    </source>
</evidence>
<dbReference type="InterPro" id="IPR010920">
    <property type="entry name" value="LSM_dom_sf"/>
</dbReference>
<proteinExistence type="inferred from homology"/>
<reference evidence="10 11" key="1">
    <citation type="submission" date="2023-06" db="EMBL/GenBank/DDBJ databases">
        <title>Antibody response to the Sneathia vaginalis cytopathogenic toxin A during pregnancy.</title>
        <authorList>
            <person name="Mccoy Z.T."/>
            <person name="Serrano M.G."/>
            <person name="Spaine K."/>
            <person name="Edwards D.J."/>
            <person name="Buck G.A."/>
            <person name="Jefferson K."/>
        </authorList>
    </citation>
    <scope>NUCLEOTIDE SEQUENCE [LARGE SCALE GENOMIC DNA]</scope>
    <source>
        <strain evidence="10 11">CCUG 42621</strain>
    </source>
</reference>
<dbReference type="EMBL" id="JASSPP010000001">
    <property type="protein sequence ID" value="MDK9579955.1"/>
    <property type="molecule type" value="Genomic_DNA"/>
</dbReference>
<keyword evidence="11" id="KW-1185">Reference proteome</keyword>
<protein>
    <submittedName>
        <fullName evidence="10">Mechanosensitive ion channel family protein</fullName>
    </submittedName>
</protein>
<dbReference type="Pfam" id="PF00924">
    <property type="entry name" value="MS_channel_2nd"/>
    <property type="match status" value="1"/>
</dbReference>
<dbReference type="InterPro" id="IPR023408">
    <property type="entry name" value="MscS_beta-dom_sf"/>
</dbReference>